<dbReference type="HOGENOM" id="CLU_1060421_0_0_0"/>
<dbReference type="RefSeq" id="WP_013007175.1">
    <property type="nucleotide sequence ID" value="NC_013939.1"/>
</dbReference>
<keyword evidence="3" id="KW-1185">Reference proteome</keyword>
<name>D3PBF4_DEFDS</name>
<dbReference type="InterPro" id="IPR009875">
    <property type="entry name" value="PilZ_domain"/>
</dbReference>
<dbReference type="OrthoDB" id="9777035at2"/>
<dbReference type="KEGG" id="ddf:DEFDS_0433"/>
<reference evidence="2 3" key="1">
    <citation type="journal article" date="2010" name="DNA Res.">
        <title>Bacterial lifestyle in a deep-sea hydrothermal vent chimney revealed by the genome sequence of the thermophilic bacterium Deferribacter desulfuricans SSM1.</title>
        <authorList>
            <person name="Takaki Y."/>
            <person name="Shimamura S."/>
            <person name="Nakagawa S."/>
            <person name="Fukuhara Y."/>
            <person name="Horikawa H."/>
            <person name="Ankai A."/>
            <person name="Harada T."/>
            <person name="Hosoyama A."/>
            <person name="Oguchi A."/>
            <person name="Fukui S."/>
            <person name="Fujita N."/>
            <person name="Takami H."/>
            <person name="Takai K."/>
        </authorList>
    </citation>
    <scope>NUCLEOTIDE SEQUENCE [LARGE SCALE GENOMIC DNA]</scope>
    <source>
        <strain evidence="3">DSM 14783 / JCM 11476 / NBRC 101012 / SSM1</strain>
    </source>
</reference>
<evidence type="ECO:0000259" key="1">
    <source>
        <dbReference type="Pfam" id="PF07238"/>
    </source>
</evidence>
<dbReference type="EMBL" id="AP011529">
    <property type="protein sequence ID" value="BAI79927.1"/>
    <property type="molecule type" value="Genomic_DNA"/>
</dbReference>
<evidence type="ECO:0000313" key="2">
    <source>
        <dbReference type="EMBL" id="BAI79927.1"/>
    </source>
</evidence>
<dbReference type="STRING" id="639282.DEFDS_0433"/>
<gene>
    <name evidence="2" type="ordered locus">DEFDS_0433</name>
</gene>
<dbReference type="AlphaFoldDB" id="D3PBF4"/>
<dbReference type="Pfam" id="PF07238">
    <property type="entry name" value="PilZ"/>
    <property type="match status" value="1"/>
</dbReference>
<dbReference type="Proteomes" id="UP000001520">
    <property type="component" value="Chromosome"/>
</dbReference>
<accession>D3PBF4</accession>
<dbReference type="eggNOG" id="ENOG50334I3">
    <property type="taxonomic scope" value="Bacteria"/>
</dbReference>
<protein>
    <recommendedName>
        <fullName evidence="1">PilZ domain-containing protein</fullName>
    </recommendedName>
</protein>
<dbReference type="GO" id="GO:0035438">
    <property type="term" value="F:cyclic-di-GMP binding"/>
    <property type="evidence" value="ECO:0007669"/>
    <property type="project" value="InterPro"/>
</dbReference>
<organism evidence="2 3">
    <name type="scientific">Deferribacter desulfuricans (strain DSM 14783 / JCM 11476 / NBRC 101012 / SSM1)</name>
    <dbReference type="NCBI Taxonomy" id="639282"/>
    <lineage>
        <taxon>Bacteria</taxon>
        <taxon>Pseudomonadati</taxon>
        <taxon>Deferribacterota</taxon>
        <taxon>Deferribacteres</taxon>
        <taxon>Deferribacterales</taxon>
        <taxon>Deferribacteraceae</taxon>
        <taxon>Deferribacter</taxon>
    </lineage>
</organism>
<evidence type="ECO:0000313" key="3">
    <source>
        <dbReference type="Proteomes" id="UP000001520"/>
    </source>
</evidence>
<feature type="domain" description="PilZ" evidence="1">
    <location>
        <begin position="171"/>
        <end position="249"/>
    </location>
</feature>
<sequence length="261" mass="30576">MNKVVLKIYQKDDIRTIYAVFVDQKNFGIKSNGLSEDLFSDSLKIHALWYEGDDLVGADVEFLRRDGDVYYLKIISNVEKGLRREHYRIDYKGKYKIKLIDVDSLSDFKRIIDRKSIQAKSTMANKIKNIIQKETSSMQYVLRFLLEIDTKLDLVLESLSNKEIDLEFMEVDAIDISGGGLSFFSPEEIDKELFLYIEGDIRESLTRVKFYAIGKIVSEFKTPRGYIYGVEFKYIDNELREDIIKYVFEKDRELIKKSIQS</sequence>
<proteinExistence type="predicted"/>